<dbReference type="InterPro" id="IPR036638">
    <property type="entry name" value="HLH_DNA-bd_sf"/>
</dbReference>
<dbReference type="PROSITE" id="PS50888">
    <property type="entry name" value="BHLH"/>
    <property type="match status" value="1"/>
</dbReference>
<accession>A0A336MB90</accession>
<dbReference type="Pfam" id="PF00010">
    <property type="entry name" value="HLH"/>
    <property type="match status" value="1"/>
</dbReference>
<dbReference type="GO" id="GO:0046983">
    <property type="term" value="F:protein dimerization activity"/>
    <property type="evidence" value="ECO:0007669"/>
    <property type="project" value="InterPro"/>
</dbReference>
<keyword evidence="5" id="KW-0804">Transcription</keyword>
<keyword evidence="3" id="KW-0805">Transcription regulation</keyword>
<dbReference type="Gene3D" id="6.10.250.980">
    <property type="match status" value="1"/>
</dbReference>
<name>A0A336MB90_CULSO</name>
<evidence type="ECO:0000259" key="8">
    <source>
        <dbReference type="PROSITE" id="PS50888"/>
    </source>
</evidence>
<dbReference type="SMART" id="SM00353">
    <property type="entry name" value="HLH"/>
    <property type="match status" value="1"/>
</dbReference>
<evidence type="ECO:0000256" key="7">
    <source>
        <dbReference type="SAM" id="MobiDB-lite"/>
    </source>
</evidence>
<protein>
    <submittedName>
        <fullName evidence="11">CSON013608 protein</fullName>
    </submittedName>
</protein>
<organism evidence="11">
    <name type="scientific">Culicoides sonorensis</name>
    <name type="common">Biting midge</name>
    <dbReference type="NCBI Taxonomy" id="179676"/>
    <lineage>
        <taxon>Eukaryota</taxon>
        <taxon>Metazoa</taxon>
        <taxon>Ecdysozoa</taxon>
        <taxon>Arthropoda</taxon>
        <taxon>Hexapoda</taxon>
        <taxon>Insecta</taxon>
        <taxon>Pterygota</taxon>
        <taxon>Neoptera</taxon>
        <taxon>Endopterygota</taxon>
        <taxon>Diptera</taxon>
        <taxon>Nematocera</taxon>
        <taxon>Chironomoidea</taxon>
        <taxon>Ceratopogonidae</taxon>
        <taxon>Ceratopogoninae</taxon>
        <taxon>Culicoides</taxon>
        <taxon>Monoculicoides</taxon>
    </lineage>
</organism>
<dbReference type="PROSITE" id="PS51054">
    <property type="entry name" value="ORANGE"/>
    <property type="match status" value="1"/>
</dbReference>
<keyword evidence="6" id="KW-0539">Nucleus</keyword>
<dbReference type="InterPro" id="IPR003650">
    <property type="entry name" value="Orange_dom"/>
</dbReference>
<dbReference type="GO" id="GO:1990837">
    <property type="term" value="F:sequence-specific double-stranded DNA binding"/>
    <property type="evidence" value="ECO:0007669"/>
    <property type="project" value="UniProtKB-ARBA"/>
</dbReference>
<reference evidence="11" key="2">
    <citation type="submission" date="2018-07" db="EMBL/GenBank/DDBJ databases">
        <authorList>
            <person name="Quirk P.G."/>
            <person name="Krulwich T.A."/>
        </authorList>
    </citation>
    <scope>NUCLEOTIDE SEQUENCE</scope>
</reference>
<dbReference type="Pfam" id="PF07527">
    <property type="entry name" value="Hairy_orange"/>
    <property type="match status" value="1"/>
</dbReference>
<dbReference type="AlphaFoldDB" id="A0A336MB90"/>
<dbReference type="Gene3D" id="4.10.280.10">
    <property type="entry name" value="Helix-loop-helix DNA-binding domain"/>
    <property type="match status" value="1"/>
</dbReference>
<dbReference type="FunFam" id="4.10.280.10:FF:000009">
    <property type="entry name" value="Transcription factor HES-1"/>
    <property type="match status" value="1"/>
</dbReference>
<evidence type="ECO:0000256" key="2">
    <source>
        <dbReference type="ARBA" id="ARBA00022473"/>
    </source>
</evidence>
<evidence type="ECO:0000256" key="5">
    <source>
        <dbReference type="ARBA" id="ARBA00023163"/>
    </source>
</evidence>
<evidence type="ECO:0000259" key="9">
    <source>
        <dbReference type="PROSITE" id="PS51054"/>
    </source>
</evidence>
<evidence type="ECO:0000256" key="6">
    <source>
        <dbReference type="ARBA" id="ARBA00023242"/>
    </source>
</evidence>
<dbReference type="EMBL" id="UFQS01000691">
    <property type="protein sequence ID" value="SSX06247.1"/>
    <property type="molecule type" value="Genomic_DNA"/>
</dbReference>
<feature type="domain" description="Orange" evidence="9">
    <location>
        <begin position="125"/>
        <end position="158"/>
    </location>
</feature>
<evidence type="ECO:0000256" key="3">
    <source>
        <dbReference type="ARBA" id="ARBA00023015"/>
    </source>
</evidence>
<keyword evidence="4" id="KW-0238">DNA-binding</keyword>
<dbReference type="SMART" id="SM00511">
    <property type="entry name" value="ORANGE"/>
    <property type="match status" value="1"/>
</dbReference>
<keyword evidence="2" id="KW-0217">Developmental protein</keyword>
<feature type="region of interest" description="Disordered" evidence="7">
    <location>
        <begin position="1"/>
        <end position="24"/>
    </location>
</feature>
<reference evidence="10" key="1">
    <citation type="submission" date="2018-04" db="EMBL/GenBank/DDBJ databases">
        <authorList>
            <person name="Go L.Y."/>
            <person name="Mitchell J.A."/>
        </authorList>
    </citation>
    <scope>NUCLEOTIDE SEQUENCE</scope>
    <source>
        <tissue evidence="10">Whole organism</tissue>
    </source>
</reference>
<proteinExistence type="predicted"/>
<evidence type="ECO:0000313" key="11">
    <source>
        <dbReference type="EMBL" id="SSX26601.1"/>
    </source>
</evidence>
<dbReference type="GO" id="GO:0006355">
    <property type="term" value="P:regulation of DNA-templated transcription"/>
    <property type="evidence" value="ECO:0007669"/>
    <property type="project" value="InterPro"/>
</dbReference>
<evidence type="ECO:0000256" key="4">
    <source>
        <dbReference type="ARBA" id="ARBA00023125"/>
    </source>
</evidence>
<sequence length="407" mass="45129">MDMPERLQSDRVNSRSHLDIKSEENQMMEQACSSQAKQLGLSAKSKAEIRKSNKPIMEKKRRARINNCLEQLKKILLENVNKDSAQHSKLEKADILEMTVKHLQQIQRKQLILAVSLDRSVLEKFRTGFAECAAEVKNFIGQMSDLDPAIRQRLSNHLEHSVAKVHTTTPVNLGNTFENVVGNSWNGNFAQMNEPTSTSLLDDLNNNQRLQMDLVPTRLPSGEIAFVMPNSNNLNVPNIAGTSSSLRFMANNTSTPRMSAFNIVSNKSHLSKLHHSSPPLSPISTEDRTLRSPPSSTLSLFHSAFSQSLASGNSPFTNTLSRLDSGYKSDSSINMSDILCKPSVPRQSYVDLFKAKPNLTSNASSVALGPHSSDSTLNLSYRDSPCSSGSSILKDNHDLDPGMWRPW</sequence>
<dbReference type="SUPFAM" id="SSF158457">
    <property type="entry name" value="Orange domain-like"/>
    <property type="match status" value="1"/>
</dbReference>
<dbReference type="PANTHER" id="PTHR10985">
    <property type="entry name" value="BASIC HELIX-LOOP-HELIX TRANSCRIPTION FACTOR, HES-RELATED"/>
    <property type="match status" value="1"/>
</dbReference>
<feature type="region of interest" description="Disordered" evidence="7">
    <location>
        <begin position="272"/>
        <end position="296"/>
    </location>
</feature>
<comment type="subcellular location">
    <subcellularLocation>
        <location evidence="1">Nucleus</location>
    </subcellularLocation>
</comment>
<dbReference type="InterPro" id="IPR050370">
    <property type="entry name" value="HES_HEY"/>
</dbReference>
<dbReference type="VEuPathDB" id="VectorBase:CSON013608"/>
<feature type="domain" description="BHLH" evidence="8">
    <location>
        <begin position="49"/>
        <end position="106"/>
    </location>
</feature>
<dbReference type="EMBL" id="UFQT01000691">
    <property type="protein sequence ID" value="SSX26601.1"/>
    <property type="molecule type" value="Genomic_DNA"/>
</dbReference>
<evidence type="ECO:0000313" key="10">
    <source>
        <dbReference type="EMBL" id="SSX06247.1"/>
    </source>
</evidence>
<evidence type="ECO:0000256" key="1">
    <source>
        <dbReference type="ARBA" id="ARBA00004123"/>
    </source>
</evidence>
<dbReference type="InterPro" id="IPR011598">
    <property type="entry name" value="bHLH_dom"/>
</dbReference>
<dbReference type="GO" id="GO:0005634">
    <property type="term" value="C:nucleus"/>
    <property type="evidence" value="ECO:0007669"/>
    <property type="project" value="UniProtKB-SubCell"/>
</dbReference>
<gene>
    <name evidence="11" type="primary">CSON013608</name>
</gene>
<dbReference type="SUPFAM" id="SSF47459">
    <property type="entry name" value="HLH, helix-loop-helix DNA-binding domain"/>
    <property type="match status" value="1"/>
</dbReference>